<evidence type="ECO:0000256" key="6">
    <source>
        <dbReference type="ARBA" id="ARBA00023170"/>
    </source>
</evidence>
<comment type="caution">
    <text evidence="8">Lacks conserved residue(s) required for the propagation of feature annotation.</text>
</comment>
<evidence type="ECO:0000256" key="7">
    <source>
        <dbReference type="ARBA" id="ARBA00023224"/>
    </source>
</evidence>
<keyword evidence="10" id="KW-1185">Reference proteome</keyword>
<evidence type="ECO:0000256" key="2">
    <source>
        <dbReference type="ARBA" id="ARBA00022475"/>
    </source>
</evidence>
<dbReference type="AlphaFoldDB" id="A0AAN7PIF9"/>
<name>A0AAN7PIF9_9COLE</name>
<comment type="caution">
    <text evidence="9">The sequence shown here is derived from an EMBL/GenBank/DDBJ whole genome shotgun (WGS) entry which is preliminary data.</text>
</comment>
<keyword evidence="3 8" id="KW-0812">Transmembrane</keyword>
<keyword evidence="6 8" id="KW-0675">Receptor</keyword>
<reference evidence="10" key="1">
    <citation type="submission" date="2023-01" db="EMBL/GenBank/DDBJ databases">
        <title>Key to firefly adult light organ development and bioluminescence: homeobox transcription factors regulate luciferase expression and transportation to peroxisome.</title>
        <authorList>
            <person name="Fu X."/>
        </authorList>
    </citation>
    <scope>NUCLEOTIDE SEQUENCE [LARGE SCALE GENOMIC DNA]</scope>
</reference>
<keyword evidence="4 8" id="KW-1133">Transmembrane helix</keyword>
<keyword evidence="5 8" id="KW-0472">Membrane</keyword>
<keyword evidence="7 8" id="KW-0807">Transducer</keyword>
<feature type="transmembrane region" description="Helical" evidence="8">
    <location>
        <begin position="85"/>
        <end position="106"/>
    </location>
</feature>
<keyword evidence="2 8" id="KW-1003">Cell membrane</keyword>
<evidence type="ECO:0000256" key="4">
    <source>
        <dbReference type="ARBA" id="ARBA00022989"/>
    </source>
</evidence>
<dbReference type="PANTHER" id="PTHR21143">
    <property type="entry name" value="INVERTEBRATE GUSTATORY RECEPTOR"/>
    <property type="match status" value="1"/>
</dbReference>
<evidence type="ECO:0000313" key="10">
    <source>
        <dbReference type="Proteomes" id="UP001353858"/>
    </source>
</evidence>
<comment type="similarity">
    <text evidence="8">Belongs to the insect chemoreceptor superfamily. Gustatory receptor (GR) family.</text>
</comment>
<dbReference type="GO" id="GO:0030425">
    <property type="term" value="C:dendrite"/>
    <property type="evidence" value="ECO:0007669"/>
    <property type="project" value="TreeGrafter"/>
</dbReference>
<organism evidence="9 10">
    <name type="scientific">Aquatica leii</name>
    <dbReference type="NCBI Taxonomy" id="1421715"/>
    <lineage>
        <taxon>Eukaryota</taxon>
        <taxon>Metazoa</taxon>
        <taxon>Ecdysozoa</taxon>
        <taxon>Arthropoda</taxon>
        <taxon>Hexapoda</taxon>
        <taxon>Insecta</taxon>
        <taxon>Pterygota</taxon>
        <taxon>Neoptera</taxon>
        <taxon>Endopterygota</taxon>
        <taxon>Coleoptera</taxon>
        <taxon>Polyphaga</taxon>
        <taxon>Elateriformia</taxon>
        <taxon>Elateroidea</taxon>
        <taxon>Lampyridae</taxon>
        <taxon>Luciolinae</taxon>
        <taxon>Aquatica</taxon>
    </lineage>
</organism>
<evidence type="ECO:0000256" key="8">
    <source>
        <dbReference type="RuleBase" id="RU363108"/>
    </source>
</evidence>
<dbReference type="InterPro" id="IPR013604">
    <property type="entry name" value="7TM_chemorcpt"/>
</dbReference>
<feature type="transmembrane region" description="Helical" evidence="8">
    <location>
        <begin position="202"/>
        <end position="220"/>
    </location>
</feature>
<comment type="subcellular location">
    <subcellularLocation>
        <location evidence="1 8">Cell membrane</location>
        <topology evidence="1 8">Multi-pass membrane protein</topology>
    </subcellularLocation>
</comment>
<evidence type="ECO:0000256" key="1">
    <source>
        <dbReference type="ARBA" id="ARBA00004651"/>
    </source>
</evidence>
<dbReference type="Proteomes" id="UP001353858">
    <property type="component" value="Unassembled WGS sequence"/>
</dbReference>
<dbReference type="GO" id="GO:0030424">
    <property type="term" value="C:axon"/>
    <property type="evidence" value="ECO:0007669"/>
    <property type="project" value="TreeGrafter"/>
</dbReference>
<evidence type="ECO:0000313" key="9">
    <source>
        <dbReference type="EMBL" id="KAK4883031.1"/>
    </source>
</evidence>
<feature type="transmembrane region" description="Helical" evidence="8">
    <location>
        <begin position="232"/>
        <end position="255"/>
    </location>
</feature>
<gene>
    <name evidence="9" type="ORF">RN001_006350</name>
</gene>
<protein>
    <recommendedName>
        <fullName evidence="8">Gustatory receptor</fullName>
    </recommendedName>
</protein>
<feature type="transmembrane region" description="Helical" evidence="8">
    <location>
        <begin position="12"/>
        <end position="31"/>
    </location>
</feature>
<sequence>MNASYYPTTFYSILNPIFYFSKIFGLAPFTLKPTCYKKSKGNIIWCIILLIIYITIFICFNEEQNANAGFITALTAEVNSYCTQFGMWFAIILAIYFSNDLTAAIADIDKLDGPSLTNAVVALQFSSITWCLKRRFLLINNTVENMFNKIETCTLTIFSSTKIVSSDLLQDQVINMFENVREKHIELCNICFKINKCYSFQILVMVLQSFITIILAMYFGGKSLLGKGEVSIPFVIYCGNQMFLAIVQVVVLVLICSSTVAEARKTGDLIHNSLTYLEPCKNEMFLQASYFSLQLLHNNFDFTASGVITIDPSLLLEIVGAICTYLVIVVQFEISYPTKNC</sequence>
<dbReference type="Pfam" id="PF08395">
    <property type="entry name" value="7tm_7"/>
    <property type="match status" value="1"/>
</dbReference>
<dbReference type="GO" id="GO:0007635">
    <property type="term" value="P:chemosensory behavior"/>
    <property type="evidence" value="ECO:0007669"/>
    <property type="project" value="TreeGrafter"/>
</dbReference>
<dbReference type="EMBL" id="JARPUR010000002">
    <property type="protein sequence ID" value="KAK4883031.1"/>
    <property type="molecule type" value="Genomic_DNA"/>
</dbReference>
<dbReference type="GO" id="GO:0007165">
    <property type="term" value="P:signal transduction"/>
    <property type="evidence" value="ECO:0007669"/>
    <property type="project" value="UniProtKB-KW"/>
</dbReference>
<evidence type="ECO:0000256" key="5">
    <source>
        <dbReference type="ARBA" id="ARBA00023136"/>
    </source>
</evidence>
<proteinExistence type="inferred from homology"/>
<dbReference type="PANTHER" id="PTHR21143:SF133">
    <property type="entry name" value="GUSTATORY AND PHEROMONE RECEPTOR 32A-RELATED"/>
    <property type="match status" value="1"/>
</dbReference>
<dbReference type="GO" id="GO:0005886">
    <property type="term" value="C:plasma membrane"/>
    <property type="evidence" value="ECO:0007669"/>
    <property type="project" value="UniProtKB-SubCell"/>
</dbReference>
<dbReference type="GO" id="GO:0008049">
    <property type="term" value="P:male courtship behavior"/>
    <property type="evidence" value="ECO:0007669"/>
    <property type="project" value="TreeGrafter"/>
</dbReference>
<feature type="transmembrane region" description="Helical" evidence="8">
    <location>
        <begin position="43"/>
        <end position="60"/>
    </location>
</feature>
<accession>A0AAN7PIF9</accession>
<comment type="function">
    <text evidence="8">Gustatory receptor which mediates acceptance or avoidance behavior, depending on its substrates.</text>
</comment>
<dbReference type="GO" id="GO:0043025">
    <property type="term" value="C:neuronal cell body"/>
    <property type="evidence" value="ECO:0007669"/>
    <property type="project" value="TreeGrafter"/>
</dbReference>
<evidence type="ECO:0000256" key="3">
    <source>
        <dbReference type="ARBA" id="ARBA00022692"/>
    </source>
</evidence>
<dbReference type="GO" id="GO:0050909">
    <property type="term" value="P:sensory perception of taste"/>
    <property type="evidence" value="ECO:0007669"/>
    <property type="project" value="InterPro"/>
</dbReference>